<dbReference type="PROSITE" id="PS50103">
    <property type="entry name" value="ZF_C3H1"/>
    <property type="match status" value="1"/>
</dbReference>
<dbReference type="EMBL" id="WHUW01000002">
    <property type="protein sequence ID" value="KAF8450370.1"/>
    <property type="molecule type" value="Genomic_DNA"/>
</dbReference>
<keyword evidence="1" id="KW-0862">Zinc</keyword>
<gene>
    <name evidence="3" type="ORF">L210DRAFT_3520396</name>
</gene>
<evidence type="ECO:0000313" key="3">
    <source>
        <dbReference type="EMBL" id="KAF8450370.1"/>
    </source>
</evidence>
<reference evidence="3" key="1">
    <citation type="submission" date="2019-10" db="EMBL/GenBank/DDBJ databases">
        <authorList>
            <consortium name="DOE Joint Genome Institute"/>
            <person name="Kuo A."/>
            <person name="Miyauchi S."/>
            <person name="Kiss E."/>
            <person name="Drula E."/>
            <person name="Kohler A."/>
            <person name="Sanchez-Garcia M."/>
            <person name="Andreopoulos B."/>
            <person name="Barry K.W."/>
            <person name="Bonito G."/>
            <person name="Buee M."/>
            <person name="Carver A."/>
            <person name="Chen C."/>
            <person name="Cichocki N."/>
            <person name="Clum A."/>
            <person name="Culley D."/>
            <person name="Crous P.W."/>
            <person name="Fauchery L."/>
            <person name="Girlanda M."/>
            <person name="Hayes R."/>
            <person name="Keri Z."/>
            <person name="LaButti K."/>
            <person name="Lipzen A."/>
            <person name="Lombard V."/>
            <person name="Magnuson J."/>
            <person name="Maillard F."/>
            <person name="Morin E."/>
            <person name="Murat C."/>
            <person name="Nolan M."/>
            <person name="Ohm R."/>
            <person name="Pangilinan J."/>
            <person name="Pereira M."/>
            <person name="Perotto S."/>
            <person name="Peter M."/>
            <person name="Riley R."/>
            <person name="Sitrit Y."/>
            <person name="Stielow B."/>
            <person name="Szollosi G."/>
            <person name="Zifcakova L."/>
            <person name="Stursova M."/>
            <person name="Spatafora J.W."/>
            <person name="Tedersoo L."/>
            <person name="Vaario L.-M."/>
            <person name="Yamada A."/>
            <person name="Yan M."/>
            <person name="Wang P."/>
            <person name="Xu J."/>
            <person name="Bruns T."/>
            <person name="Baldrian P."/>
            <person name="Vilgalys R."/>
            <person name="Henrissat B."/>
            <person name="Grigoriev I.V."/>
            <person name="Hibbett D."/>
            <person name="Nagy L.G."/>
            <person name="Martin F.M."/>
        </authorList>
    </citation>
    <scope>NUCLEOTIDE SEQUENCE</scope>
    <source>
        <strain evidence="3">BED1</strain>
    </source>
</reference>
<evidence type="ECO:0000259" key="2">
    <source>
        <dbReference type="PROSITE" id="PS50103"/>
    </source>
</evidence>
<sequence length="79" mass="8786">MLKRHHARSPTRVCQLFQSFFSFPCLTSVSIGGICSFGDDCVYGHACPQGPTCYFFKLGRCKFQAGPCSIISWCTALRL</sequence>
<organism evidence="3 4">
    <name type="scientific">Boletus edulis BED1</name>
    <dbReference type="NCBI Taxonomy" id="1328754"/>
    <lineage>
        <taxon>Eukaryota</taxon>
        <taxon>Fungi</taxon>
        <taxon>Dikarya</taxon>
        <taxon>Basidiomycota</taxon>
        <taxon>Agaricomycotina</taxon>
        <taxon>Agaricomycetes</taxon>
        <taxon>Agaricomycetidae</taxon>
        <taxon>Boletales</taxon>
        <taxon>Boletineae</taxon>
        <taxon>Boletaceae</taxon>
        <taxon>Boletoideae</taxon>
        <taxon>Boletus</taxon>
    </lineage>
</organism>
<name>A0AAD4C665_BOLED</name>
<dbReference type="InterPro" id="IPR000571">
    <property type="entry name" value="Znf_CCCH"/>
</dbReference>
<dbReference type="Proteomes" id="UP001194468">
    <property type="component" value="Unassembled WGS sequence"/>
</dbReference>
<evidence type="ECO:0000256" key="1">
    <source>
        <dbReference type="PROSITE-ProRule" id="PRU00723"/>
    </source>
</evidence>
<feature type="zinc finger region" description="C3H1-type" evidence="1">
    <location>
        <begin position="8"/>
        <end position="48"/>
    </location>
</feature>
<evidence type="ECO:0000313" key="4">
    <source>
        <dbReference type="Proteomes" id="UP001194468"/>
    </source>
</evidence>
<keyword evidence="1" id="KW-0863">Zinc-finger</keyword>
<reference evidence="3" key="2">
    <citation type="journal article" date="2020" name="Nat. Commun.">
        <title>Large-scale genome sequencing of mycorrhizal fungi provides insights into the early evolution of symbiotic traits.</title>
        <authorList>
            <person name="Miyauchi S."/>
            <person name="Kiss E."/>
            <person name="Kuo A."/>
            <person name="Drula E."/>
            <person name="Kohler A."/>
            <person name="Sanchez-Garcia M."/>
            <person name="Morin E."/>
            <person name="Andreopoulos B."/>
            <person name="Barry K.W."/>
            <person name="Bonito G."/>
            <person name="Buee M."/>
            <person name="Carver A."/>
            <person name="Chen C."/>
            <person name="Cichocki N."/>
            <person name="Clum A."/>
            <person name="Culley D."/>
            <person name="Crous P.W."/>
            <person name="Fauchery L."/>
            <person name="Girlanda M."/>
            <person name="Hayes R.D."/>
            <person name="Keri Z."/>
            <person name="LaButti K."/>
            <person name="Lipzen A."/>
            <person name="Lombard V."/>
            <person name="Magnuson J."/>
            <person name="Maillard F."/>
            <person name="Murat C."/>
            <person name="Nolan M."/>
            <person name="Ohm R.A."/>
            <person name="Pangilinan J."/>
            <person name="Pereira M.F."/>
            <person name="Perotto S."/>
            <person name="Peter M."/>
            <person name="Pfister S."/>
            <person name="Riley R."/>
            <person name="Sitrit Y."/>
            <person name="Stielow J.B."/>
            <person name="Szollosi G."/>
            <person name="Zifcakova L."/>
            <person name="Stursova M."/>
            <person name="Spatafora J.W."/>
            <person name="Tedersoo L."/>
            <person name="Vaario L.M."/>
            <person name="Yamada A."/>
            <person name="Yan M."/>
            <person name="Wang P."/>
            <person name="Xu J."/>
            <person name="Bruns T."/>
            <person name="Baldrian P."/>
            <person name="Vilgalys R."/>
            <person name="Dunand C."/>
            <person name="Henrissat B."/>
            <person name="Grigoriev I.V."/>
            <person name="Hibbett D."/>
            <person name="Nagy L.G."/>
            <person name="Martin F.M."/>
        </authorList>
    </citation>
    <scope>NUCLEOTIDE SEQUENCE</scope>
    <source>
        <strain evidence="3">BED1</strain>
    </source>
</reference>
<dbReference type="GO" id="GO:0008270">
    <property type="term" value="F:zinc ion binding"/>
    <property type="evidence" value="ECO:0007669"/>
    <property type="project" value="UniProtKB-KW"/>
</dbReference>
<feature type="domain" description="C3H1-type" evidence="2">
    <location>
        <begin position="8"/>
        <end position="48"/>
    </location>
</feature>
<proteinExistence type="predicted"/>
<protein>
    <recommendedName>
        <fullName evidence="2">C3H1-type domain-containing protein</fullName>
    </recommendedName>
</protein>
<keyword evidence="1" id="KW-0479">Metal-binding</keyword>
<accession>A0AAD4C665</accession>
<comment type="caution">
    <text evidence="3">The sequence shown here is derived from an EMBL/GenBank/DDBJ whole genome shotgun (WGS) entry which is preliminary data.</text>
</comment>
<dbReference type="AlphaFoldDB" id="A0AAD4C665"/>
<keyword evidence="4" id="KW-1185">Reference proteome</keyword>